<dbReference type="EMBL" id="AP018227">
    <property type="protein sequence ID" value="BAY83386.1"/>
    <property type="molecule type" value="Genomic_DNA"/>
</dbReference>
<keyword evidence="3" id="KW-1185">Reference proteome</keyword>
<reference evidence="2 3" key="1">
    <citation type="submission" date="2017-06" db="EMBL/GenBank/DDBJ databases">
        <title>Genome sequencing of cyanobaciteial culture collection at National Institute for Environmental Studies (NIES).</title>
        <authorList>
            <person name="Hirose Y."/>
            <person name="Shimura Y."/>
            <person name="Fujisawa T."/>
            <person name="Nakamura Y."/>
            <person name="Kawachi M."/>
        </authorList>
    </citation>
    <scope>NUCLEOTIDE SEQUENCE [LARGE SCALE GENOMIC DNA]</scope>
    <source>
        <strain evidence="2 3">NIES-267</strain>
    </source>
</reference>
<keyword evidence="1" id="KW-0812">Transmembrane</keyword>
<accession>A0A1Z4LQ59</accession>
<dbReference type="AlphaFoldDB" id="A0A1Z4LQ59"/>
<protein>
    <submittedName>
        <fullName evidence="2">Uncharacterized protein</fullName>
    </submittedName>
</protein>
<name>A0A1Z4LQ59_9CYAN</name>
<sequence length="55" mass="6604">MCFKPGLYQEAGFFMLLVIRNRKQRLINSISFVTLIYQVGLLSFFYFIENRHKVI</sequence>
<keyword evidence="1" id="KW-1133">Transmembrane helix</keyword>
<organism evidence="2 3">
    <name type="scientific">Calothrix parasitica NIES-267</name>
    <dbReference type="NCBI Taxonomy" id="1973488"/>
    <lineage>
        <taxon>Bacteria</taxon>
        <taxon>Bacillati</taxon>
        <taxon>Cyanobacteriota</taxon>
        <taxon>Cyanophyceae</taxon>
        <taxon>Nostocales</taxon>
        <taxon>Calotrichaceae</taxon>
        <taxon>Calothrix</taxon>
    </lineage>
</organism>
<feature type="transmembrane region" description="Helical" evidence="1">
    <location>
        <begin position="26"/>
        <end position="48"/>
    </location>
</feature>
<proteinExistence type="predicted"/>
<evidence type="ECO:0000313" key="2">
    <source>
        <dbReference type="EMBL" id="BAY83386.1"/>
    </source>
</evidence>
<gene>
    <name evidence="2" type="ORF">NIES267_28740</name>
</gene>
<evidence type="ECO:0000256" key="1">
    <source>
        <dbReference type="SAM" id="Phobius"/>
    </source>
</evidence>
<dbReference type="Proteomes" id="UP000218418">
    <property type="component" value="Chromosome"/>
</dbReference>
<evidence type="ECO:0000313" key="3">
    <source>
        <dbReference type="Proteomes" id="UP000218418"/>
    </source>
</evidence>
<keyword evidence="1" id="KW-0472">Membrane</keyword>